<dbReference type="CDD" id="cd01029">
    <property type="entry name" value="TOPRIM_primases"/>
    <property type="match status" value="1"/>
</dbReference>
<proteinExistence type="predicted"/>
<dbReference type="InterPro" id="IPR055570">
    <property type="entry name" value="DUF7146"/>
</dbReference>
<reference evidence="9" key="1">
    <citation type="submission" date="2017-06" db="EMBL/GenBank/DDBJ databases">
        <title>Whole genome sequence of Laribacter hongkongensis LHGZ1.</title>
        <authorList>
            <person name="Chen D."/>
            <person name="Wu H."/>
            <person name="Chen J."/>
        </authorList>
    </citation>
    <scope>NUCLEOTIDE SEQUENCE [LARGE SCALE GENOMIC DNA]</scope>
    <source>
        <strain evidence="9">LHGZ1</strain>
    </source>
</reference>
<dbReference type="GO" id="GO:0008270">
    <property type="term" value="F:zinc ion binding"/>
    <property type="evidence" value="ECO:0007669"/>
    <property type="project" value="InterPro"/>
</dbReference>
<protein>
    <submittedName>
        <fullName evidence="8">Prim_Zn_Ribbon domain containing protein</fullName>
    </submittedName>
</protein>
<keyword evidence="5" id="KW-0235">DNA replication</keyword>
<accession>A0A248LG20</accession>
<evidence type="ECO:0000259" key="7">
    <source>
        <dbReference type="SMART" id="SM00778"/>
    </source>
</evidence>
<dbReference type="GO" id="GO:0000428">
    <property type="term" value="C:DNA-directed RNA polymerase complex"/>
    <property type="evidence" value="ECO:0007669"/>
    <property type="project" value="UniProtKB-KW"/>
</dbReference>
<evidence type="ECO:0000313" key="8">
    <source>
        <dbReference type="EMBL" id="ASJ23707.1"/>
    </source>
</evidence>
<dbReference type="Pfam" id="PF08273">
    <property type="entry name" value="Zn_Ribbon_Prim"/>
    <property type="match status" value="1"/>
</dbReference>
<evidence type="ECO:0000256" key="4">
    <source>
        <dbReference type="ARBA" id="ARBA00022695"/>
    </source>
</evidence>
<dbReference type="Gene3D" id="3.90.580.10">
    <property type="entry name" value="Zinc finger, CHC2-type domain"/>
    <property type="match status" value="1"/>
</dbReference>
<dbReference type="GO" id="GO:0003677">
    <property type="term" value="F:DNA binding"/>
    <property type="evidence" value="ECO:0007669"/>
    <property type="project" value="InterPro"/>
</dbReference>
<dbReference type="Pfam" id="PF23639">
    <property type="entry name" value="DUF7146"/>
    <property type="match status" value="1"/>
</dbReference>
<evidence type="ECO:0000256" key="6">
    <source>
        <dbReference type="ARBA" id="ARBA00023163"/>
    </source>
</evidence>
<dbReference type="InterPro" id="IPR034154">
    <property type="entry name" value="TOPRIM_DnaG/twinkle"/>
</dbReference>
<dbReference type="AlphaFoldDB" id="A0A248LG20"/>
<dbReference type="GO" id="GO:0016779">
    <property type="term" value="F:nucleotidyltransferase activity"/>
    <property type="evidence" value="ECO:0007669"/>
    <property type="project" value="UniProtKB-KW"/>
</dbReference>
<dbReference type="GO" id="GO:0006269">
    <property type="term" value="P:DNA replication, synthesis of primer"/>
    <property type="evidence" value="ECO:0007669"/>
    <property type="project" value="UniProtKB-KW"/>
</dbReference>
<feature type="domain" description="DNA primase/helicase Gp4 N-terminal Bacteriophage T7-like" evidence="7">
    <location>
        <begin position="45"/>
        <end position="85"/>
    </location>
</feature>
<keyword evidence="1" id="KW-0240">DNA-directed RNA polymerase</keyword>
<keyword evidence="2" id="KW-0639">Primosome</keyword>
<keyword evidence="3" id="KW-0808">Transferase</keyword>
<dbReference type="InterPro" id="IPR013237">
    <property type="entry name" value="Phage_T7_Gp4_N"/>
</dbReference>
<dbReference type="InterPro" id="IPR036977">
    <property type="entry name" value="DNA_primase_Znf_CHC2"/>
</dbReference>
<dbReference type="GO" id="GO:1990077">
    <property type="term" value="C:primosome complex"/>
    <property type="evidence" value="ECO:0007669"/>
    <property type="project" value="UniProtKB-KW"/>
</dbReference>
<dbReference type="Proteomes" id="UP000197424">
    <property type="component" value="Chromosome"/>
</dbReference>
<dbReference type="InterPro" id="IPR006171">
    <property type="entry name" value="TOPRIM_dom"/>
</dbReference>
<keyword evidence="4" id="KW-0548">Nucleotidyltransferase</keyword>
<dbReference type="OrthoDB" id="8967890at2"/>
<evidence type="ECO:0000256" key="5">
    <source>
        <dbReference type="ARBA" id="ARBA00022705"/>
    </source>
</evidence>
<organism evidence="8 9">
    <name type="scientific">Laribacter hongkongensis</name>
    <dbReference type="NCBI Taxonomy" id="168471"/>
    <lineage>
        <taxon>Bacteria</taxon>
        <taxon>Pseudomonadati</taxon>
        <taxon>Pseudomonadota</taxon>
        <taxon>Betaproteobacteria</taxon>
        <taxon>Neisseriales</taxon>
        <taxon>Aquaspirillaceae</taxon>
        <taxon>Laribacter</taxon>
    </lineage>
</organism>
<dbReference type="GO" id="GO:0004386">
    <property type="term" value="F:helicase activity"/>
    <property type="evidence" value="ECO:0007669"/>
    <property type="project" value="InterPro"/>
</dbReference>
<evidence type="ECO:0000313" key="9">
    <source>
        <dbReference type="Proteomes" id="UP000197424"/>
    </source>
</evidence>
<evidence type="ECO:0000256" key="3">
    <source>
        <dbReference type="ARBA" id="ARBA00022679"/>
    </source>
</evidence>
<evidence type="ECO:0000256" key="1">
    <source>
        <dbReference type="ARBA" id="ARBA00022478"/>
    </source>
</evidence>
<evidence type="ECO:0000256" key="2">
    <source>
        <dbReference type="ARBA" id="ARBA00022515"/>
    </source>
</evidence>
<dbReference type="SMART" id="SM00778">
    <property type="entry name" value="Prim_Zn_Ribbon"/>
    <property type="match status" value="1"/>
</dbReference>
<dbReference type="RefSeq" id="WP_088860252.1">
    <property type="nucleotide sequence ID" value="NZ_CP022115.1"/>
</dbReference>
<name>A0A248LG20_9NEIS</name>
<gene>
    <name evidence="8" type="ORF">LHGZ1_0876</name>
</gene>
<keyword evidence="6" id="KW-0804">Transcription</keyword>
<sequence>MTTNHPRDGARDGLRLESATVMAAARHQWPAVLTRLGIADRHLKRQHGPCPGCGGRDRFRFDDRDGRGTWICSGGGADPLAGDGLALVRHVLGCGFAEALRLVAGALGITGTSPCPSPRLPPVAPTTPPASRLPSIMRQLDESLPLTGTCPASRYLAGRGLALERWPDDLRCHPALPYWADRDGKPFALCRLPALLALVRDKAGEIVGLHRTYLADKAGQVGKARLVDPETGECLPARKLVSVTPGTTTGAAIRLAAPDNGRLGLAEGIETALACHLASGLPVWSCISAHGLESVRLPYDVQSVWIFGDHDASGTGQKAAHRLAARLHGEGRQVRVLLPSRPGMDWCDVLNTNEGGEA</sequence>
<dbReference type="Pfam" id="PF13362">
    <property type="entry name" value="Toprim_3"/>
    <property type="match status" value="1"/>
</dbReference>
<dbReference type="SUPFAM" id="SSF57783">
    <property type="entry name" value="Zinc beta-ribbon"/>
    <property type="match status" value="1"/>
</dbReference>
<dbReference type="EMBL" id="CP022115">
    <property type="protein sequence ID" value="ASJ23707.1"/>
    <property type="molecule type" value="Genomic_DNA"/>
</dbReference>